<gene>
    <name evidence="1" type="ORF">METZ01_LOCUS99730</name>
</gene>
<dbReference type="EMBL" id="UINC01010547">
    <property type="protein sequence ID" value="SVA46876.1"/>
    <property type="molecule type" value="Genomic_DNA"/>
</dbReference>
<proteinExistence type="predicted"/>
<organism evidence="1">
    <name type="scientific">marine metagenome</name>
    <dbReference type="NCBI Taxonomy" id="408172"/>
    <lineage>
        <taxon>unclassified sequences</taxon>
        <taxon>metagenomes</taxon>
        <taxon>ecological metagenomes</taxon>
    </lineage>
</organism>
<protein>
    <submittedName>
        <fullName evidence="1">Uncharacterized protein</fullName>
    </submittedName>
</protein>
<sequence length="64" mass="7103">MATTVTTKLTTRSTTASLVASENSAAESFYQQNRSRGEEDTEALSAFVAYIYNNERSESCHYIV</sequence>
<accession>A0A381W2V1</accession>
<name>A0A381W2V1_9ZZZZ</name>
<evidence type="ECO:0000313" key="1">
    <source>
        <dbReference type="EMBL" id="SVA46876.1"/>
    </source>
</evidence>
<dbReference type="AlphaFoldDB" id="A0A381W2V1"/>
<reference evidence="1" key="1">
    <citation type="submission" date="2018-05" db="EMBL/GenBank/DDBJ databases">
        <authorList>
            <person name="Lanie J.A."/>
            <person name="Ng W.-L."/>
            <person name="Kazmierczak K.M."/>
            <person name="Andrzejewski T.M."/>
            <person name="Davidsen T.M."/>
            <person name="Wayne K.J."/>
            <person name="Tettelin H."/>
            <person name="Glass J.I."/>
            <person name="Rusch D."/>
            <person name="Podicherti R."/>
            <person name="Tsui H.-C.T."/>
            <person name="Winkler M.E."/>
        </authorList>
    </citation>
    <scope>NUCLEOTIDE SEQUENCE</scope>
</reference>